<dbReference type="RefSeq" id="WP_106308401.1">
    <property type="nucleotide sequence ID" value="NZ_PVWO01000286.1"/>
</dbReference>
<dbReference type="Proteomes" id="UP000238937">
    <property type="component" value="Unassembled WGS sequence"/>
</dbReference>
<protein>
    <submittedName>
        <fullName evidence="2">Uncharacterized protein</fullName>
    </submittedName>
</protein>
<name>A0A2T1GA35_9CYAN</name>
<evidence type="ECO:0000313" key="3">
    <source>
        <dbReference type="Proteomes" id="UP000238937"/>
    </source>
</evidence>
<feature type="chain" id="PRO_5015568348" evidence="1">
    <location>
        <begin position="20"/>
        <end position="217"/>
    </location>
</feature>
<evidence type="ECO:0000313" key="2">
    <source>
        <dbReference type="EMBL" id="PSB54016.1"/>
    </source>
</evidence>
<organism evidence="2 3">
    <name type="scientific">Chamaesiphon polymorphus CCALA 037</name>
    <dbReference type="NCBI Taxonomy" id="2107692"/>
    <lineage>
        <taxon>Bacteria</taxon>
        <taxon>Bacillati</taxon>
        <taxon>Cyanobacteriota</taxon>
        <taxon>Cyanophyceae</taxon>
        <taxon>Gomontiellales</taxon>
        <taxon>Chamaesiphonaceae</taxon>
        <taxon>Chamaesiphon</taxon>
    </lineage>
</organism>
<comment type="caution">
    <text evidence="2">The sequence shown here is derived from an EMBL/GenBank/DDBJ whole genome shotgun (WGS) entry which is preliminary data.</text>
</comment>
<reference evidence="2 3" key="1">
    <citation type="submission" date="2018-03" db="EMBL/GenBank/DDBJ databases">
        <title>The ancient ancestry and fast evolution of plastids.</title>
        <authorList>
            <person name="Moore K.R."/>
            <person name="Magnabosco C."/>
            <person name="Momper L."/>
            <person name="Gold D.A."/>
            <person name="Bosak T."/>
            <person name="Fournier G.P."/>
        </authorList>
    </citation>
    <scope>NUCLEOTIDE SEQUENCE [LARGE SCALE GENOMIC DNA]</scope>
    <source>
        <strain evidence="2 3">CCALA 037</strain>
    </source>
</reference>
<dbReference type="PROSITE" id="PS51257">
    <property type="entry name" value="PROKAR_LIPOPROTEIN"/>
    <property type="match status" value="1"/>
</dbReference>
<accession>A0A2T1GA35</accession>
<dbReference type="OrthoDB" id="9821790at2"/>
<proteinExistence type="predicted"/>
<sequence>MCKKLSHLLLLILCGCTHSSIDLSAQSQTKEPLPNLAVVMQAQTVEIYNDWNGYSDITPILRHYKLRLERQKFVGNAHIAVGGYGAAGIHQQKTTRVAIPADVGTKFLATLSQTPLKVGAYQPKIERDDDYPSIEIKVRISSQQQVTFSSRSQANNYIPWKVTVTRANKTAEYISNSPIPNRALQILKPYLASPGIDRIIEQRRYKRKRMFEKSGES</sequence>
<gene>
    <name evidence="2" type="ORF">C7B77_19105</name>
</gene>
<dbReference type="EMBL" id="PVWO01000286">
    <property type="protein sequence ID" value="PSB54016.1"/>
    <property type="molecule type" value="Genomic_DNA"/>
</dbReference>
<keyword evidence="1" id="KW-0732">Signal</keyword>
<keyword evidence="3" id="KW-1185">Reference proteome</keyword>
<dbReference type="AlphaFoldDB" id="A0A2T1GA35"/>
<feature type="signal peptide" evidence="1">
    <location>
        <begin position="1"/>
        <end position="19"/>
    </location>
</feature>
<evidence type="ECO:0000256" key="1">
    <source>
        <dbReference type="SAM" id="SignalP"/>
    </source>
</evidence>